<reference evidence="1 2" key="1">
    <citation type="journal article" date="2024" name="Ann. Entomol. Soc. Am.">
        <title>Genomic analyses of the southern and eastern yellowjacket wasps (Hymenoptera: Vespidae) reveal evolutionary signatures of social life.</title>
        <authorList>
            <person name="Catto M.A."/>
            <person name="Caine P.B."/>
            <person name="Orr S.E."/>
            <person name="Hunt B.G."/>
            <person name="Goodisman M.A.D."/>
        </authorList>
    </citation>
    <scope>NUCLEOTIDE SEQUENCE [LARGE SCALE GENOMIC DNA]</scope>
    <source>
        <strain evidence="1">232</strain>
        <tissue evidence="1">Head and thorax</tissue>
    </source>
</reference>
<organism evidence="1 2">
    <name type="scientific">Vespula maculifrons</name>
    <name type="common">Eastern yellow jacket</name>
    <name type="synonym">Wasp</name>
    <dbReference type="NCBI Taxonomy" id="7453"/>
    <lineage>
        <taxon>Eukaryota</taxon>
        <taxon>Metazoa</taxon>
        <taxon>Ecdysozoa</taxon>
        <taxon>Arthropoda</taxon>
        <taxon>Hexapoda</taxon>
        <taxon>Insecta</taxon>
        <taxon>Pterygota</taxon>
        <taxon>Neoptera</taxon>
        <taxon>Endopterygota</taxon>
        <taxon>Hymenoptera</taxon>
        <taxon>Apocrita</taxon>
        <taxon>Aculeata</taxon>
        <taxon>Vespoidea</taxon>
        <taxon>Vespidae</taxon>
        <taxon>Vespinae</taxon>
        <taxon>Vespula</taxon>
    </lineage>
</organism>
<comment type="caution">
    <text evidence="1">The sequence shown here is derived from an EMBL/GenBank/DDBJ whole genome shotgun (WGS) entry which is preliminary data.</text>
</comment>
<sequence length="64" mass="7495">MLEITGNHYEHRRNLNNTNLRDCCDELYHKSNENVNNQVARCESFADRCPRCQFGERSSCSCVL</sequence>
<dbReference type="EMBL" id="JAYRBN010000007">
    <property type="protein sequence ID" value="KAL2751039.1"/>
    <property type="molecule type" value="Genomic_DNA"/>
</dbReference>
<evidence type="ECO:0000313" key="1">
    <source>
        <dbReference type="EMBL" id="KAL2751039.1"/>
    </source>
</evidence>
<gene>
    <name evidence="1" type="ORF">V1477_000197</name>
</gene>
<protein>
    <submittedName>
        <fullName evidence="1">Uncharacterized protein</fullName>
    </submittedName>
</protein>
<proteinExistence type="predicted"/>
<name>A0ABD2D278_VESMC</name>
<dbReference type="AlphaFoldDB" id="A0ABD2D278"/>
<dbReference type="Proteomes" id="UP001607303">
    <property type="component" value="Unassembled WGS sequence"/>
</dbReference>
<keyword evidence="2" id="KW-1185">Reference proteome</keyword>
<evidence type="ECO:0000313" key="2">
    <source>
        <dbReference type="Proteomes" id="UP001607303"/>
    </source>
</evidence>
<accession>A0ABD2D278</accession>